<gene>
    <name evidence="2" type="ORF">RND71_042797</name>
</gene>
<dbReference type="AlphaFoldDB" id="A0AAE1QRL4"/>
<evidence type="ECO:0000259" key="1">
    <source>
        <dbReference type="Pfam" id="PF03478"/>
    </source>
</evidence>
<name>A0AAE1QRL4_9SOLA</name>
<dbReference type="PANTHER" id="PTHR44259">
    <property type="entry name" value="OS07G0183000 PROTEIN-RELATED"/>
    <property type="match status" value="1"/>
</dbReference>
<keyword evidence="3" id="KW-1185">Reference proteome</keyword>
<dbReference type="InterPro" id="IPR050942">
    <property type="entry name" value="F-box_BR-signaling"/>
</dbReference>
<dbReference type="Proteomes" id="UP001291623">
    <property type="component" value="Unassembled WGS sequence"/>
</dbReference>
<comment type="caution">
    <text evidence="2">The sequence shown here is derived from an EMBL/GenBank/DDBJ whole genome shotgun (WGS) entry which is preliminary data.</text>
</comment>
<proteinExistence type="predicted"/>
<organism evidence="2 3">
    <name type="scientific">Anisodus tanguticus</name>
    <dbReference type="NCBI Taxonomy" id="243964"/>
    <lineage>
        <taxon>Eukaryota</taxon>
        <taxon>Viridiplantae</taxon>
        <taxon>Streptophyta</taxon>
        <taxon>Embryophyta</taxon>
        <taxon>Tracheophyta</taxon>
        <taxon>Spermatophyta</taxon>
        <taxon>Magnoliopsida</taxon>
        <taxon>eudicotyledons</taxon>
        <taxon>Gunneridae</taxon>
        <taxon>Pentapetalae</taxon>
        <taxon>asterids</taxon>
        <taxon>lamiids</taxon>
        <taxon>Solanales</taxon>
        <taxon>Solanaceae</taxon>
        <taxon>Solanoideae</taxon>
        <taxon>Hyoscyameae</taxon>
        <taxon>Anisodus</taxon>
    </lineage>
</organism>
<reference evidence="2" key="1">
    <citation type="submission" date="2023-12" db="EMBL/GenBank/DDBJ databases">
        <title>Genome assembly of Anisodus tanguticus.</title>
        <authorList>
            <person name="Wang Y.-J."/>
        </authorList>
    </citation>
    <scope>NUCLEOTIDE SEQUENCE</scope>
    <source>
        <strain evidence="2">KB-2021</strain>
        <tissue evidence="2">Leaf</tissue>
    </source>
</reference>
<dbReference type="Pfam" id="PF03478">
    <property type="entry name" value="Beta-prop_KIB1-4"/>
    <property type="match status" value="1"/>
</dbReference>
<dbReference type="EMBL" id="JAVYJV010000024">
    <property type="protein sequence ID" value="KAK4338310.1"/>
    <property type="molecule type" value="Genomic_DNA"/>
</dbReference>
<feature type="domain" description="KIB1-4 beta-propeller" evidence="1">
    <location>
        <begin position="1"/>
        <end position="154"/>
    </location>
</feature>
<dbReference type="SUPFAM" id="SSF101908">
    <property type="entry name" value="Putative isomerase YbhE"/>
    <property type="match status" value="1"/>
</dbReference>
<sequence length="181" mass="20844">MNLLHPLSHTQIQLPSREDLLASQGRGEGLICMDNAILSASPSFTSDCVLLVSYYEGDDSFLEDNCLSFWRPDDLNWTNIVRTWSGKVTGINYYKDQFYFVTLWSGKVWVFDVAEPAVPQPIVEPHFHLLIELEYDAYVHLVQFYLVELYGDYYLLPDCSIVRIQLVQMVGTRPLNLKSLN</sequence>
<accession>A0AAE1QRL4</accession>
<dbReference type="InterPro" id="IPR005174">
    <property type="entry name" value="KIB1-4_b-propeller"/>
</dbReference>
<evidence type="ECO:0000313" key="2">
    <source>
        <dbReference type="EMBL" id="KAK4338310.1"/>
    </source>
</evidence>
<dbReference type="PANTHER" id="PTHR44259:SF43">
    <property type="entry name" value="DUF295 DOMAIN-CONTAINING PROTEIN"/>
    <property type="match status" value="1"/>
</dbReference>
<protein>
    <recommendedName>
        <fullName evidence="1">KIB1-4 beta-propeller domain-containing protein</fullName>
    </recommendedName>
</protein>
<evidence type="ECO:0000313" key="3">
    <source>
        <dbReference type="Proteomes" id="UP001291623"/>
    </source>
</evidence>